<dbReference type="EC" id="3.2.1.67" evidence="13"/>
<evidence type="ECO:0000256" key="7">
    <source>
        <dbReference type="ARBA" id="ARBA00022801"/>
    </source>
</evidence>
<dbReference type="Gene3D" id="2.160.20.10">
    <property type="entry name" value="Single-stranded right-handed beta-helix, Pectin lyase-like"/>
    <property type="match status" value="1"/>
</dbReference>
<feature type="transmembrane region" description="Helical" evidence="19">
    <location>
        <begin position="827"/>
        <end position="852"/>
    </location>
</feature>
<keyword evidence="11" id="KW-0961">Cell wall biogenesis/degradation</keyword>
<sequence length="1003" mass="111461">MRITSTFQLLLASAALAAPNTEKALAVSRNHAVSPKNPFRPLPDTRQRTKVCHVDSHGDGSDDSEYILDAIKKCNNDGRVVFDKNYTIGTALNLQFLKHIDLDITGYVQFTNDTDYWQANAFKQIYQNATTFFQLGGEDVNVYGGGTLDGNGQVWYDLYAEDALILRPILVGIIGLSGGSIGPLNLRYSPQWYHFVANSSDVLFDGLDISGFSTSDNEAKNTDGWDIYRSENIVVQNSVINNGDDCVSFKPNSTNILVQNLHCNGSHGISVGSLGQYKGEVDIVENVLVYNISMFNASDGARIKVWPGLSSELSTDLQGGGGSGNVQNITYDTMFVDNVDWAIELTQCYGQSNQTLCTEYPSNLTISDIWFKDFTGVTSTSKEPDVATLICSSPNVCSNIYANNINVTSPTGTNEVICQNMAKAGAVEIWVSQFPNSLELRSKTWCTGYLKLPSVFSTPGVFAVTMEMNYDESTLQHLEEELDVKIYPGTEIMTDVGTHHFVRSSGASSDVLVPQPSNDPHDPLNWNPYWKLGVISLITASNFVMGMGPLAVAPMFGDLMAEFKTDLASVVQFTGVCILVLGFSNFFWVPVSETFGRRPVLIFSSIVCLGSNIWRAKATTYGSFMGACVLNGFGAGPCETLQPQVITDTFFLHERGFYNTLYFTFYFGSLMVGPILSGSMALHVGWRSFWWLNVAAFAFIIVISVFLFPETKWHRLHPREIHRATSQERQQVNKDEKGSASQEEEVCDPFLHKGHPSKSQFNIYQPCQNWVKTMLLSFWTPWRLLLYPIVEYAAFVVSWSASCFLTANLTQSQAFAAPPYNWSSQSVGFTNFATLAGALIGLFTNGPLSDWISMRATKRNRGIREPEMRLPTLIPYVLISILGNFIIAFGYEYRWDWRAIVIVGYTCAGIQVAALPAIASTYAVDSYKPVVGSVFIAITVNKNLWGYGFSKFITTWTEESGYIPAIMLNMCLATLWFSFGIVFYFYGKRFRKWTAKSDLHDAN</sequence>
<dbReference type="InterPro" id="IPR011701">
    <property type="entry name" value="MFS"/>
</dbReference>
<keyword evidence="23" id="KW-1185">Reference proteome</keyword>
<feature type="chain" id="PRO_5028878785" description="galacturonan 1,4-alpha-galacturonidase" evidence="20">
    <location>
        <begin position="18"/>
        <end position="1003"/>
    </location>
</feature>
<evidence type="ECO:0000256" key="19">
    <source>
        <dbReference type="SAM" id="Phobius"/>
    </source>
</evidence>
<organism evidence="22 23">
    <name type="scientific">Talaromyces rugulosus</name>
    <name type="common">Penicillium rugulosum</name>
    <dbReference type="NCBI Taxonomy" id="121627"/>
    <lineage>
        <taxon>Eukaryota</taxon>
        <taxon>Fungi</taxon>
        <taxon>Dikarya</taxon>
        <taxon>Ascomycota</taxon>
        <taxon>Pezizomycotina</taxon>
        <taxon>Eurotiomycetes</taxon>
        <taxon>Eurotiomycetidae</taxon>
        <taxon>Eurotiales</taxon>
        <taxon>Trichocomaceae</taxon>
        <taxon>Talaromyces</taxon>
        <taxon>Talaromyces sect. Islandici</taxon>
    </lineage>
</organism>
<feature type="transmembrane region" description="Helical" evidence="19">
    <location>
        <begin position="873"/>
        <end position="891"/>
    </location>
</feature>
<dbReference type="GO" id="GO:0022857">
    <property type="term" value="F:transmembrane transporter activity"/>
    <property type="evidence" value="ECO:0007669"/>
    <property type="project" value="InterPro"/>
</dbReference>
<comment type="subcellular location">
    <subcellularLocation>
        <location evidence="1">Membrane</location>
        <topology evidence="1">Multi-pass membrane protein</topology>
    </subcellularLocation>
    <subcellularLocation>
        <location evidence="2">Secreted</location>
    </subcellularLocation>
</comment>
<feature type="active site" evidence="17">
    <location>
        <position position="267"/>
    </location>
</feature>
<keyword evidence="4" id="KW-0964">Secreted</keyword>
<feature type="transmembrane region" description="Helical" evidence="19">
    <location>
        <begin position="529"/>
        <end position="555"/>
    </location>
</feature>
<evidence type="ECO:0000256" key="18">
    <source>
        <dbReference type="RuleBase" id="RU361169"/>
    </source>
</evidence>
<evidence type="ECO:0000256" key="12">
    <source>
        <dbReference type="ARBA" id="ARBA00037312"/>
    </source>
</evidence>
<dbReference type="GO" id="GO:0045490">
    <property type="term" value="P:pectin catabolic process"/>
    <property type="evidence" value="ECO:0007669"/>
    <property type="project" value="UniProtKB-ARBA"/>
</dbReference>
<dbReference type="SUPFAM" id="SSF103473">
    <property type="entry name" value="MFS general substrate transporter"/>
    <property type="match status" value="1"/>
</dbReference>
<evidence type="ECO:0000256" key="1">
    <source>
        <dbReference type="ARBA" id="ARBA00004141"/>
    </source>
</evidence>
<keyword evidence="8" id="KW-1015">Disulfide bond</keyword>
<feature type="transmembrane region" description="Helical" evidence="19">
    <location>
        <begin position="897"/>
        <end position="918"/>
    </location>
</feature>
<reference evidence="23" key="1">
    <citation type="submission" date="2020-06" db="EMBL/GenBank/DDBJ databases">
        <title>A chromosome-scale genome assembly of Talaromyces rugulosus W13939.</title>
        <authorList>
            <person name="Wang B."/>
            <person name="Guo L."/>
            <person name="Ye K."/>
            <person name="Wang L."/>
        </authorList>
    </citation>
    <scope>NUCLEOTIDE SEQUENCE [LARGE SCALE GENOMIC DNA]</scope>
    <source>
        <strain evidence="23">W13939</strain>
    </source>
</reference>
<proteinExistence type="inferred from homology"/>
<dbReference type="RefSeq" id="XP_035346133.1">
    <property type="nucleotide sequence ID" value="XM_035490240.1"/>
</dbReference>
<dbReference type="GO" id="GO:0071555">
    <property type="term" value="P:cell wall organization"/>
    <property type="evidence" value="ECO:0007669"/>
    <property type="project" value="UniProtKB-KW"/>
</dbReference>
<evidence type="ECO:0000256" key="10">
    <source>
        <dbReference type="ARBA" id="ARBA00023295"/>
    </source>
</evidence>
<evidence type="ECO:0000256" key="11">
    <source>
        <dbReference type="ARBA" id="ARBA00023316"/>
    </source>
</evidence>
<evidence type="ECO:0000313" key="23">
    <source>
        <dbReference type="Proteomes" id="UP000509510"/>
    </source>
</evidence>
<dbReference type="FunFam" id="2.160.20.10:FF:000027">
    <property type="entry name" value="Probable exopolygalacturonase X"/>
    <property type="match status" value="1"/>
</dbReference>
<comment type="similarity">
    <text evidence="3 18">Belongs to the glycosyl hydrolase 28 family.</text>
</comment>
<dbReference type="Gene3D" id="1.20.1250.20">
    <property type="entry name" value="MFS general substrate transporter like domains"/>
    <property type="match status" value="1"/>
</dbReference>
<keyword evidence="19" id="KW-1133">Transmembrane helix</keyword>
<keyword evidence="10 18" id="KW-0326">Glycosidase</keyword>
<evidence type="ECO:0000256" key="2">
    <source>
        <dbReference type="ARBA" id="ARBA00004613"/>
    </source>
</evidence>
<evidence type="ECO:0000256" key="20">
    <source>
        <dbReference type="SAM" id="SignalP"/>
    </source>
</evidence>
<evidence type="ECO:0000256" key="5">
    <source>
        <dbReference type="ARBA" id="ARBA00022729"/>
    </source>
</evidence>
<evidence type="ECO:0000256" key="14">
    <source>
        <dbReference type="ARBA" id="ARBA00041604"/>
    </source>
</evidence>
<feature type="signal peptide" evidence="20">
    <location>
        <begin position="1"/>
        <end position="17"/>
    </location>
</feature>
<dbReference type="InterPro" id="IPR036259">
    <property type="entry name" value="MFS_trans_sf"/>
</dbReference>
<evidence type="ECO:0000259" key="21">
    <source>
        <dbReference type="PROSITE" id="PS50850"/>
    </source>
</evidence>
<keyword evidence="6" id="KW-0677">Repeat</keyword>
<feature type="transmembrane region" description="Helical" evidence="19">
    <location>
        <begin position="567"/>
        <end position="589"/>
    </location>
</feature>
<dbReference type="Pfam" id="PF07690">
    <property type="entry name" value="MFS_1"/>
    <property type="match status" value="1"/>
</dbReference>
<dbReference type="PANTHER" id="PTHR31736">
    <property type="match status" value="1"/>
</dbReference>
<evidence type="ECO:0000256" key="17">
    <source>
        <dbReference type="PROSITE-ProRule" id="PRU10052"/>
    </source>
</evidence>
<evidence type="ECO:0000256" key="4">
    <source>
        <dbReference type="ARBA" id="ARBA00022525"/>
    </source>
</evidence>
<dbReference type="GO" id="GO:0047911">
    <property type="term" value="F:galacturan 1,4-alpha-galacturonidase activity"/>
    <property type="evidence" value="ECO:0007669"/>
    <property type="project" value="UniProtKB-EC"/>
</dbReference>
<dbReference type="AlphaFoldDB" id="A0A7H8R1M0"/>
<keyword evidence="7 18" id="KW-0378">Hydrolase</keyword>
<feature type="transmembrane region" description="Helical" evidence="19">
    <location>
        <begin position="688"/>
        <end position="709"/>
    </location>
</feature>
<evidence type="ECO:0000256" key="15">
    <source>
        <dbReference type="ARBA" id="ARBA00043142"/>
    </source>
</evidence>
<protein>
    <recommendedName>
        <fullName evidence="13">galacturonan 1,4-alpha-galacturonidase</fullName>
        <ecNumber evidence="13">3.2.1.67</ecNumber>
    </recommendedName>
    <alternativeName>
        <fullName evidence="15">Galacturan 1,4-alpha-galacturonidase</fullName>
    </alternativeName>
    <alternativeName>
        <fullName evidence="14">Poly(1,4-alpha-D-galacturonide)galacturonohydrolase</fullName>
    </alternativeName>
</protein>
<dbReference type="KEGG" id="trg:TRUGW13939_07098"/>
<dbReference type="GeneID" id="55994591"/>
<feature type="transmembrane region" description="Helical" evidence="19">
    <location>
        <begin position="595"/>
        <end position="614"/>
    </location>
</feature>
<dbReference type="Proteomes" id="UP000509510">
    <property type="component" value="Chromosome IV"/>
</dbReference>
<keyword evidence="19" id="KW-0812">Transmembrane</keyword>
<dbReference type="GO" id="GO:0004650">
    <property type="term" value="F:polygalacturonase activity"/>
    <property type="evidence" value="ECO:0007669"/>
    <property type="project" value="InterPro"/>
</dbReference>
<keyword evidence="19" id="KW-0472">Membrane</keyword>
<dbReference type="InterPro" id="IPR020846">
    <property type="entry name" value="MFS_dom"/>
</dbReference>
<dbReference type="PROSITE" id="PS00502">
    <property type="entry name" value="POLYGALACTURONASE"/>
    <property type="match status" value="1"/>
</dbReference>
<dbReference type="InterPro" id="IPR000743">
    <property type="entry name" value="Glyco_hydro_28"/>
</dbReference>
<dbReference type="FunFam" id="1.20.1250.20:FF:000811">
    <property type="entry name" value="MFS transporter, putative"/>
    <property type="match status" value="1"/>
</dbReference>
<feature type="transmembrane region" description="Helical" evidence="19">
    <location>
        <begin position="962"/>
        <end position="986"/>
    </location>
</feature>
<feature type="transmembrane region" description="Helical" evidence="19">
    <location>
        <begin position="930"/>
        <end position="950"/>
    </location>
</feature>
<evidence type="ECO:0000256" key="16">
    <source>
        <dbReference type="ARBA" id="ARBA00048766"/>
    </source>
</evidence>
<dbReference type="PROSITE" id="PS50850">
    <property type="entry name" value="MFS"/>
    <property type="match status" value="1"/>
</dbReference>
<dbReference type="InterPro" id="IPR012334">
    <property type="entry name" value="Pectin_lyas_fold"/>
</dbReference>
<comment type="function">
    <text evidence="12">Specific in hydrolyzing the terminal glycosidic bond of polygalacturonic acid and oligogalacturonates.</text>
</comment>
<gene>
    <name evidence="22" type="ORF">TRUGW13939_07098</name>
</gene>
<accession>A0A7H8R1M0</accession>
<dbReference type="InterPro" id="IPR006626">
    <property type="entry name" value="PbH1"/>
</dbReference>
<feature type="domain" description="Major facilitator superfamily (MFS) profile" evidence="21">
    <location>
        <begin position="534"/>
        <end position="1003"/>
    </location>
</feature>
<dbReference type="SMART" id="SM00710">
    <property type="entry name" value="PbH1"/>
    <property type="match status" value="5"/>
</dbReference>
<feature type="transmembrane region" description="Helical" evidence="19">
    <location>
        <begin position="661"/>
        <end position="682"/>
    </location>
</feature>
<dbReference type="EMBL" id="CP055901">
    <property type="protein sequence ID" value="QKX59956.1"/>
    <property type="molecule type" value="Genomic_DNA"/>
</dbReference>
<name>A0A7H8R1M0_TALRU</name>
<feature type="transmembrane region" description="Helical" evidence="19">
    <location>
        <begin position="784"/>
        <end position="807"/>
    </location>
</feature>
<dbReference type="SUPFAM" id="SSF51126">
    <property type="entry name" value="Pectin lyase-like"/>
    <property type="match status" value="1"/>
</dbReference>
<dbReference type="InterPro" id="IPR011050">
    <property type="entry name" value="Pectin_lyase_fold/virulence"/>
</dbReference>
<keyword evidence="5 20" id="KW-0732">Signal</keyword>
<evidence type="ECO:0000256" key="3">
    <source>
        <dbReference type="ARBA" id="ARBA00008834"/>
    </source>
</evidence>
<evidence type="ECO:0000256" key="8">
    <source>
        <dbReference type="ARBA" id="ARBA00023157"/>
    </source>
</evidence>
<dbReference type="PANTHER" id="PTHR31736:SF14">
    <property type="entry name" value="EXOPOLYGALACTURONASE X-1-RELATED"/>
    <property type="match status" value="1"/>
</dbReference>
<evidence type="ECO:0000256" key="9">
    <source>
        <dbReference type="ARBA" id="ARBA00023180"/>
    </source>
</evidence>
<comment type="catalytic activity">
    <reaction evidence="16">
        <text>[(1-&gt;4)-alpha-D-galacturonosyl](n) + H2O = alpha-D-galacturonate + [(1-&gt;4)-alpha-D-galacturonosyl](n-1)</text>
        <dbReference type="Rhea" id="RHEA:14117"/>
        <dbReference type="Rhea" id="RHEA-COMP:14570"/>
        <dbReference type="Rhea" id="RHEA-COMP:14572"/>
        <dbReference type="ChEBI" id="CHEBI:15377"/>
        <dbReference type="ChEBI" id="CHEBI:58658"/>
        <dbReference type="ChEBI" id="CHEBI:140523"/>
        <dbReference type="EC" id="3.2.1.67"/>
    </reaction>
</comment>
<evidence type="ECO:0000256" key="6">
    <source>
        <dbReference type="ARBA" id="ARBA00022737"/>
    </source>
</evidence>
<evidence type="ECO:0000313" key="22">
    <source>
        <dbReference type="EMBL" id="QKX59956.1"/>
    </source>
</evidence>
<keyword evidence="9" id="KW-0325">Glycoprotein</keyword>
<dbReference type="GO" id="GO:0005576">
    <property type="term" value="C:extracellular region"/>
    <property type="evidence" value="ECO:0007669"/>
    <property type="project" value="UniProtKB-SubCell"/>
</dbReference>
<dbReference type="OrthoDB" id="187139at2759"/>
<dbReference type="Pfam" id="PF00295">
    <property type="entry name" value="Glyco_hydro_28"/>
    <property type="match status" value="1"/>
</dbReference>
<evidence type="ECO:0000256" key="13">
    <source>
        <dbReference type="ARBA" id="ARBA00038933"/>
    </source>
</evidence>
<dbReference type="GO" id="GO:0016020">
    <property type="term" value="C:membrane"/>
    <property type="evidence" value="ECO:0007669"/>
    <property type="project" value="UniProtKB-SubCell"/>
</dbReference>